<comment type="similarity">
    <text evidence="3">Belongs to the MCM family.</text>
</comment>
<evidence type="ECO:0000256" key="3">
    <source>
        <dbReference type="RuleBase" id="RU004070"/>
    </source>
</evidence>
<organism evidence="5">
    <name type="scientific">Henneguya salminicola</name>
    <name type="common">Myxosporean</name>
    <dbReference type="NCBI Taxonomy" id="69463"/>
    <lineage>
        <taxon>Eukaryota</taxon>
        <taxon>Metazoa</taxon>
        <taxon>Cnidaria</taxon>
        <taxon>Myxozoa</taxon>
        <taxon>Myxosporea</taxon>
        <taxon>Bivalvulida</taxon>
        <taxon>Platysporina</taxon>
        <taxon>Myxobolidae</taxon>
        <taxon>Henneguya</taxon>
    </lineage>
</organism>
<dbReference type="PANTHER" id="PTHR11630">
    <property type="entry name" value="DNA REPLICATION LICENSING FACTOR MCM FAMILY MEMBER"/>
    <property type="match status" value="1"/>
</dbReference>
<dbReference type="GO" id="GO:0042555">
    <property type="term" value="C:MCM complex"/>
    <property type="evidence" value="ECO:0007669"/>
    <property type="project" value="TreeGrafter"/>
</dbReference>
<dbReference type="InterPro" id="IPR001208">
    <property type="entry name" value="MCM_dom"/>
</dbReference>
<feature type="domain" description="MCM C-terminal AAA(+) ATPase" evidence="4">
    <location>
        <begin position="1"/>
        <end position="158"/>
    </location>
</feature>
<sequence length="182" mass="20176">MIGEPGLGKSQLLKGLYSIAPKAIYICGSSSSSAGLTVSLNKDSGSNDFSIEPGAVVLASNGACCIDEFDKIPQHHDSLLEVMEQQCVSIAKSGTRCNMQARTSIIAAANFNEGSYCKTKSFNQNTCFNSALLSRFDLIFLLLDKNNKKYDLRLADHLLNIRMNKFNQHQSQYFFVFLHFSW</sequence>
<name>A0A6G3MDM5_HENSL</name>
<evidence type="ECO:0000259" key="4">
    <source>
        <dbReference type="PROSITE" id="PS50051"/>
    </source>
</evidence>
<dbReference type="SMART" id="SM00350">
    <property type="entry name" value="MCM"/>
    <property type="match status" value="1"/>
</dbReference>
<keyword evidence="5" id="KW-0347">Helicase</keyword>
<protein>
    <submittedName>
        <fullName evidence="5">Putative DNA helicase MCM8 (Trinotate prediction)</fullName>
    </submittedName>
</protein>
<dbReference type="Pfam" id="PF00493">
    <property type="entry name" value="MCM"/>
    <property type="match status" value="1"/>
</dbReference>
<evidence type="ECO:0000256" key="1">
    <source>
        <dbReference type="ARBA" id="ARBA00022741"/>
    </source>
</evidence>
<dbReference type="Gene3D" id="3.40.50.300">
    <property type="entry name" value="P-loop containing nucleotide triphosphate hydrolases"/>
    <property type="match status" value="1"/>
</dbReference>
<dbReference type="AlphaFoldDB" id="A0A6G3MDM5"/>
<dbReference type="GO" id="GO:0003697">
    <property type="term" value="F:single-stranded DNA binding"/>
    <property type="evidence" value="ECO:0007669"/>
    <property type="project" value="TreeGrafter"/>
</dbReference>
<dbReference type="PRINTS" id="PR01657">
    <property type="entry name" value="MCMFAMILY"/>
</dbReference>
<dbReference type="SUPFAM" id="SSF52540">
    <property type="entry name" value="P-loop containing nucleoside triphosphate hydrolases"/>
    <property type="match status" value="1"/>
</dbReference>
<keyword evidence="5" id="KW-0378">Hydrolase</keyword>
<keyword evidence="1 3" id="KW-0547">Nucleotide-binding</keyword>
<reference evidence="5" key="1">
    <citation type="submission" date="2018-11" db="EMBL/GenBank/DDBJ databases">
        <title>Henneguya salminicola genome and transcriptome.</title>
        <authorList>
            <person name="Yahalomi D."/>
            <person name="Atkinson S.D."/>
            <person name="Neuhof M."/>
            <person name="Chang E.S."/>
            <person name="Philippe H."/>
            <person name="Cartwright P."/>
            <person name="Bartholomew J.L."/>
            <person name="Huchon D."/>
        </authorList>
    </citation>
    <scope>NUCLEOTIDE SEQUENCE</scope>
    <source>
        <strain evidence="5">Hz1</strain>
        <tissue evidence="5">Whole</tissue>
    </source>
</reference>
<dbReference type="PROSITE" id="PS50051">
    <property type="entry name" value="MCM_2"/>
    <property type="match status" value="1"/>
</dbReference>
<dbReference type="GO" id="GO:0005634">
    <property type="term" value="C:nucleus"/>
    <property type="evidence" value="ECO:0007669"/>
    <property type="project" value="TreeGrafter"/>
</dbReference>
<dbReference type="GO" id="GO:0017116">
    <property type="term" value="F:single-stranded DNA helicase activity"/>
    <property type="evidence" value="ECO:0007669"/>
    <property type="project" value="TreeGrafter"/>
</dbReference>
<dbReference type="GO" id="GO:0005524">
    <property type="term" value="F:ATP binding"/>
    <property type="evidence" value="ECO:0007669"/>
    <property type="project" value="UniProtKB-KW"/>
</dbReference>
<dbReference type="InterPro" id="IPR031327">
    <property type="entry name" value="MCM"/>
</dbReference>
<evidence type="ECO:0000256" key="2">
    <source>
        <dbReference type="ARBA" id="ARBA00022840"/>
    </source>
</evidence>
<accession>A0A6G3MDM5</accession>
<evidence type="ECO:0000313" key="5">
    <source>
        <dbReference type="EMBL" id="NDJ92117.1"/>
    </source>
</evidence>
<keyword evidence="2 3" id="KW-0067">ATP-binding</keyword>
<dbReference type="EMBL" id="GHBP01000071">
    <property type="protein sequence ID" value="NDJ92117.1"/>
    <property type="molecule type" value="Transcribed_RNA"/>
</dbReference>
<proteinExistence type="inferred from homology"/>
<keyword evidence="3" id="KW-0238">DNA-binding</keyword>
<dbReference type="InterPro" id="IPR027417">
    <property type="entry name" value="P-loop_NTPase"/>
</dbReference>
<dbReference type="PANTHER" id="PTHR11630:SF47">
    <property type="entry name" value="DNA HELICASE MCM8"/>
    <property type="match status" value="1"/>
</dbReference>